<accession>A0A6G6Y0C9</accession>
<reference evidence="2 3" key="1">
    <citation type="submission" date="2020-02" db="EMBL/GenBank/DDBJ databases">
        <authorList>
            <person name="Zheng R.K."/>
            <person name="Sun C.M."/>
        </authorList>
    </citation>
    <scope>NUCLEOTIDE SEQUENCE [LARGE SCALE GENOMIC DNA]</scope>
    <source>
        <strain evidence="3">zrk23</strain>
    </source>
</reference>
<evidence type="ECO:0000313" key="3">
    <source>
        <dbReference type="Proteomes" id="UP000501568"/>
    </source>
</evidence>
<keyword evidence="1" id="KW-0812">Transmembrane</keyword>
<sequence>MADATPLAALALIAAGAGAALLLRRAWRHRGERRFVALGWAAIAVALIVPALFLGSARGPFIAETMISIGALIVVARGVTVREKRGNGRQSLAPEPSERPSAVWRGVLRWLLAGPVGMIAAMGVGIAYAVWVPGAPQTRLLVAGLMIPVLWGGAIAWTLADNRILRATAVLVGVSVVTFSAAVLKGFA</sequence>
<dbReference type="KEGG" id="spzr:G5C33_00230"/>
<dbReference type="RefSeq" id="WP_165325374.1">
    <property type="nucleotide sequence ID" value="NZ_CP049109.1"/>
</dbReference>
<proteinExistence type="predicted"/>
<keyword evidence="3" id="KW-1185">Reference proteome</keyword>
<protein>
    <submittedName>
        <fullName evidence="2">Uncharacterized protein</fullName>
    </submittedName>
</protein>
<feature type="transmembrane region" description="Helical" evidence="1">
    <location>
        <begin position="35"/>
        <end position="55"/>
    </location>
</feature>
<feature type="transmembrane region" description="Helical" evidence="1">
    <location>
        <begin position="167"/>
        <end position="187"/>
    </location>
</feature>
<organism evidence="2 3">
    <name type="scientific">Stakelama tenebrarum</name>
    <dbReference type="NCBI Taxonomy" id="2711215"/>
    <lineage>
        <taxon>Bacteria</taxon>
        <taxon>Pseudomonadati</taxon>
        <taxon>Pseudomonadota</taxon>
        <taxon>Alphaproteobacteria</taxon>
        <taxon>Sphingomonadales</taxon>
        <taxon>Sphingomonadaceae</taxon>
        <taxon>Stakelama</taxon>
    </lineage>
</organism>
<feature type="transmembrane region" description="Helical" evidence="1">
    <location>
        <begin position="6"/>
        <end position="23"/>
    </location>
</feature>
<feature type="transmembrane region" description="Helical" evidence="1">
    <location>
        <begin position="140"/>
        <end position="160"/>
    </location>
</feature>
<feature type="transmembrane region" description="Helical" evidence="1">
    <location>
        <begin position="61"/>
        <end position="80"/>
    </location>
</feature>
<dbReference type="EMBL" id="CP049109">
    <property type="protein sequence ID" value="QIG78375.1"/>
    <property type="molecule type" value="Genomic_DNA"/>
</dbReference>
<name>A0A6G6Y0C9_9SPHN</name>
<keyword evidence="1" id="KW-0472">Membrane</keyword>
<dbReference type="Proteomes" id="UP000501568">
    <property type="component" value="Chromosome"/>
</dbReference>
<evidence type="ECO:0000256" key="1">
    <source>
        <dbReference type="SAM" id="Phobius"/>
    </source>
</evidence>
<keyword evidence="1" id="KW-1133">Transmembrane helix</keyword>
<dbReference type="AlphaFoldDB" id="A0A6G6Y0C9"/>
<evidence type="ECO:0000313" key="2">
    <source>
        <dbReference type="EMBL" id="QIG78375.1"/>
    </source>
</evidence>
<feature type="transmembrane region" description="Helical" evidence="1">
    <location>
        <begin position="107"/>
        <end position="128"/>
    </location>
</feature>
<gene>
    <name evidence="2" type="ORF">G5C33_00230</name>
</gene>